<comment type="catalytic activity">
    <reaction evidence="7 8">
        <text>a 6-O-methyl-2'-deoxyguanosine in DNA + L-cysteinyl-[protein] = S-methyl-L-cysteinyl-[protein] + a 2'-deoxyguanosine in DNA</text>
        <dbReference type="Rhea" id="RHEA:24000"/>
        <dbReference type="Rhea" id="RHEA-COMP:10131"/>
        <dbReference type="Rhea" id="RHEA-COMP:10132"/>
        <dbReference type="Rhea" id="RHEA-COMP:11367"/>
        <dbReference type="Rhea" id="RHEA-COMP:11368"/>
        <dbReference type="ChEBI" id="CHEBI:29950"/>
        <dbReference type="ChEBI" id="CHEBI:82612"/>
        <dbReference type="ChEBI" id="CHEBI:85445"/>
        <dbReference type="ChEBI" id="CHEBI:85448"/>
        <dbReference type="EC" id="2.1.1.63"/>
    </reaction>
</comment>
<dbReference type="RefSeq" id="WP_425583907.1">
    <property type="nucleotide sequence ID" value="NZ_BAABIW010000006.1"/>
</dbReference>
<reference evidence="13" key="1">
    <citation type="journal article" date="2019" name="Int. J. Syst. Evol. Microbiol.">
        <title>The Global Catalogue of Microorganisms (GCM) 10K type strain sequencing project: providing services to taxonomists for standard genome sequencing and annotation.</title>
        <authorList>
            <consortium name="The Broad Institute Genomics Platform"/>
            <consortium name="The Broad Institute Genome Sequencing Center for Infectious Disease"/>
            <person name="Wu L."/>
            <person name="Ma J."/>
        </authorList>
    </citation>
    <scope>NUCLEOTIDE SEQUENCE [LARGE SCALE GENOMIC DNA]</scope>
    <source>
        <strain evidence="13">JCM 17687</strain>
    </source>
</reference>
<feature type="region of interest" description="Disordered" evidence="9">
    <location>
        <begin position="1"/>
        <end position="25"/>
    </location>
</feature>
<evidence type="ECO:0000313" key="13">
    <source>
        <dbReference type="Proteomes" id="UP001500427"/>
    </source>
</evidence>
<evidence type="ECO:0000256" key="6">
    <source>
        <dbReference type="ARBA" id="ARBA00023204"/>
    </source>
</evidence>
<dbReference type="PANTHER" id="PTHR10815">
    <property type="entry name" value="METHYLATED-DNA--PROTEIN-CYSTEINE METHYLTRANSFERASE"/>
    <property type="match status" value="1"/>
</dbReference>
<keyword evidence="3 8" id="KW-0489">Methyltransferase</keyword>
<comment type="caution">
    <text evidence="12">The sequence shown here is derived from an EMBL/GenBank/DDBJ whole genome shotgun (WGS) entry which is preliminary data.</text>
</comment>
<feature type="domain" description="Methylguanine DNA methyltransferase ribonuclease-like" evidence="11">
    <location>
        <begin position="62"/>
        <end position="138"/>
    </location>
</feature>
<dbReference type="Proteomes" id="UP001500427">
    <property type="component" value="Unassembled WGS sequence"/>
</dbReference>
<comment type="catalytic activity">
    <reaction evidence="1 8">
        <text>a 4-O-methyl-thymidine in DNA + L-cysteinyl-[protein] = a thymidine in DNA + S-methyl-L-cysteinyl-[protein]</text>
        <dbReference type="Rhea" id="RHEA:53428"/>
        <dbReference type="Rhea" id="RHEA-COMP:10131"/>
        <dbReference type="Rhea" id="RHEA-COMP:10132"/>
        <dbReference type="Rhea" id="RHEA-COMP:13555"/>
        <dbReference type="Rhea" id="RHEA-COMP:13556"/>
        <dbReference type="ChEBI" id="CHEBI:29950"/>
        <dbReference type="ChEBI" id="CHEBI:82612"/>
        <dbReference type="ChEBI" id="CHEBI:137386"/>
        <dbReference type="ChEBI" id="CHEBI:137387"/>
        <dbReference type="EC" id="2.1.1.63"/>
    </reaction>
</comment>
<dbReference type="InterPro" id="IPR001497">
    <property type="entry name" value="MethylDNA_cys_MeTrfase_AS"/>
</dbReference>
<evidence type="ECO:0000256" key="1">
    <source>
        <dbReference type="ARBA" id="ARBA00001286"/>
    </source>
</evidence>
<evidence type="ECO:0000259" key="10">
    <source>
        <dbReference type="Pfam" id="PF01035"/>
    </source>
</evidence>
<dbReference type="InterPro" id="IPR014048">
    <property type="entry name" value="MethylDNA_cys_MeTrfase_DNA-bd"/>
</dbReference>
<evidence type="ECO:0000256" key="3">
    <source>
        <dbReference type="ARBA" id="ARBA00022603"/>
    </source>
</evidence>
<feature type="active site" description="Nucleophile; methyl group acceptor" evidence="8">
    <location>
        <position position="194"/>
    </location>
</feature>
<dbReference type="InterPro" id="IPR036388">
    <property type="entry name" value="WH-like_DNA-bd_sf"/>
</dbReference>
<dbReference type="InterPro" id="IPR023546">
    <property type="entry name" value="MGMT"/>
</dbReference>
<keyword evidence="13" id="KW-1185">Reference proteome</keyword>
<dbReference type="InterPro" id="IPR008332">
    <property type="entry name" value="MethylG_MeTrfase_N"/>
</dbReference>
<protein>
    <recommendedName>
        <fullName evidence="8">Methylated-DNA--protein-cysteine methyltransferase</fullName>
        <ecNumber evidence="8">2.1.1.63</ecNumber>
    </recommendedName>
    <alternativeName>
        <fullName evidence="8">6-O-methylguanine-DNA methyltransferase</fullName>
        <shortName evidence="8">MGMT</shortName>
    </alternativeName>
    <alternativeName>
        <fullName evidence="8">O-6-methylguanine-DNA-alkyltransferase</fullName>
    </alternativeName>
</protein>
<dbReference type="NCBIfam" id="TIGR00589">
    <property type="entry name" value="ogt"/>
    <property type="match status" value="1"/>
</dbReference>
<dbReference type="InterPro" id="IPR036631">
    <property type="entry name" value="MGMT_N_sf"/>
</dbReference>
<accession>A0ABP9J6A8</accession>
<feature type="domain" description="Methylated-DNA-[protein]-cysteine S-methyltransferase DNA binding" evidence="10">
    <location>
        <begin position="144"/>
        <end position="222"/>
    </location>
</feature>
<dbReference type="Pfam" id="PF02870">
    <property type="entry name" value="Methyltransf_1N"/>
    <property type="match status" value="1"/>
</dbReference>
<evidence type="ECO:0000313" key="12">
    <source>
        <dbReference type="EMBL" id="GAA5020475.1"/>
    </source>
</evidence>
<dbReference type="Gene3D" id="3.30.160.70">
    <property type="entry name" value="Methylated DNA-protein cysteine methyltransferase domain"/>
    <property type="match status" value="1"/>
</dbReference>
<dbReference type="EMBL" id="BAABIW010000006">
    <property type="protein sequence ID" value="GAA5020475.1"/>
    <property type="molecule type" value="Genomic_DNA"/>
</dbReference>
<keyword evidence="5 8" id="KW-0227">DNA damage</keyword>
<comment type="function">
    <text evidence="8">Involved in the cellular defense against the biological effects of O6-methylguanine (O6-MeG) and O4-methylthymine (O4-MeT) in DNA. Repairs the methylated nucleobase in DNA by stoichiometrically transferring the methyl group to a cysteine residue in the enzyme. This is a suicide reaction: the enzyme is irreversibly inactivated.</text>
</comment>
<evidence type="ECO:0000256" key="4">
    <source>
        <dbReference type="ARBA" id="ARBA00022679"/>
    </source>
</evidence>
<evidence type="ECO:0000259" key="11">
    <source>
        <dbReference type="Pfam" id="PF02870"/>
    </source>
</evidence>
<keyword evidence="6 8" id="KW-0234">DNA repair</keyword>
<keyword evidence="4 8" id="KW-0808">Transferase</keyword>
<comment type="miscellaneous">
    <text evidence="8">This enzyme catalyzes only one turnover and therefore is not strictly catalytic. According to one definition, an enzyme is a biocatalyst that acts repeatedly and over many reaction cycles.</text>
</comment>
<feature type="compositionally biased region" description="Low complexity" evidence="9">
    <location>
        <begin position="9"/>
        <end position="21"/>
    </location>
</feature>
<dbReference type="InterPro" id="IPR036217">
    <property type="entry name" value="MethylDNA_cys_MeTrfase_DNAb"/>
</dbReference>
<sequence length="230" mass="24395">MSDNRSDTPSHSLSHSLSADDSTSHHPVALMREPAAGDAERLDALHAALVSRASAESSVDVTYRLLDSPVGALLLAATGQGVVRVAFELEDHERVLDSLGVSVGSRILRGGDRLDPLARELDDYFAGRRHAFDVPLDLRLARGFRLTVLRHLRDIPFGSTESYGEVAAASGSPRAVRAVGSACATNPLPIVVPCHRVVRSDGTLGGYLGGLPAKEHLLALERAADEGVRA</sequence>
<evidence type="ECO:0000256" key="8">
    <source>
        <dbReference type="HAMAP-Rule" id="MF_00772"/>
    </source>
</evidence>
<evidence type="ECO:0000256" key="9">
    <source>
        <dbReference type="SAM" id="MobiDB-lite"/>
    </source>
</evidence>
<comment type="subcellular location">
    <subcellularLocation>
        <location evidence="8">Cytoplasm</location>
    </subcellularLocation>
</comment>
<dbReference type="PANTHER" id="PTHR10815:SF5">
    <property type="entry name" value="METHYLATED-DNA--PROTEIN-CYSTEINE METHYLTRANSFERASE"/>
    <property type="match status" value="1"/>
</dbReference>
<evidence type="ECO:0000256" key="5">
    <source>
        <dbReference type="ARBA" id="ARBA00022763"/>
    </source>
</evidence>
<gene>
    <name evidence="12" type="ORF">GCM10023258_09170</name>
</gene>
<dbReference type="HAMAP" id="MF_00772">
    <property type="entry name" value="OGT"/>
    <property type="match status" value="1"/>
</dbReference>
<dbReference type="Gene3D" id="1.10.10.10">
    <property type="entry name" value="Winged helix-like DNA-binding domain superfamily/Winged helix DNA-binding domain"/>
    <property type="match status" value="1"/>
</dbReference>
<keyword evidence="2 8" id="KW-0963">Cytoplasm</keyword>
<dbReference type="Pfam" id="PF01035">
    <property type="entry name" value="DNA_binding_1"/>
    <property type="match status" value="1"/>
</dbReference>
<evidence type="ECO:0000256" key="7">
    <source>
        <dbReference type="ARBA" id="ARBA00049348"/>
    </source>
</evidence>
<dbReference type="SUPFAM" id="SSF53155">
    <property type="entry name" value="Methylated DNA-protein cysteine methyltransferase domain"/>
    <property type="match status" value="1"/>
</dbReference>
<dbReference type="EC" id="2.1.1.63" evidence="8"/>
<organism evidence="12 13">
    <name type="scientific">Terrabacter aeriphilus</name>
    <dbReference type="NCBI Taxonomy" id="515662"/>
    <lineage>
        <taxon>Bacteria</taxon>
        <taxon>Bacillati</taxon>
        <taxon>Actinomycetota</taxon>
        <taxon>Actinomycetes</taxon>
        <taxon>Micrococcales</taxon>
        <taxon>Intrasporangiaceae</taxon>
        <taxon>Terrabacter</taxon>
    </lineage>
</organism>
<name>A0ABP9J6A8_9MICO</name>
<dbReference type="PROSITE" id="PS00374">
    <property type="entry name" value="MGMT"/>
    <property type="match status" value="1"/>
</dbReference>
<dbReference type="SUPFAM" id="SSF46767">
    <property type="entry name" value="Methylated DNA-protein cysteine methyltransferase, C-terminal domain"/>
    <property type="match status" value="1"/>
</dbReference>
<dbReference type="CDD" id="cd06445">
    <property type="entry name" value="ATase"/>
    <property type="match status" value="1"/>
</dbReference>
<proteinExistence type="inferred from homology"/>
<comment type="similarity">
    <text evidence="8">Belongs to the MGMT family.</text>
</comment>
<evidence type="ECO:0000256" key="2">
    <source>
        <dbReference type="ARBA" id="ARBA00022490"/>
    </source>
</evidence>